<dbReference type="RefSeq" id="WP_229786026.1">
    <property type="nucleotide sequence ID" value="NZ_BMXU01000001.1"/>
</dbReference>
<comment type="catalytic activity">
    <reaction evidence="5">
        <text>L-glutaminyl-[protein] + H2O = L-glutamyl-[protein] + NH4(+)</text>
        <dbReference type="Rhea" id="RHEA:16441"/>
        <dbReference type="Rhea" id="RHEA-COMP:10207"/>
        <dbReference type="Rhea" id="RHEA-COMP:10208"/>
        <dbReference type="ChEBI" id="CHEBI:15377"/>
        <dbReference type="ChEBI" id="CHEBI:28938"/>
        <dbReference type="ChEBI" id="CHEBI:29973"/>
        <dbReference type="ChEBI" id="CHEBI:30011"/>
        <dbReference type="EC" id="3.5.1.44"/>
    </reaction>
</comment>
<organism evidence="10 11">
    <name type="scientific">Parvularcula lutaonensis</name>
    <dbReference type="NCBI Taxonomy" id="491923"/>
    <lineage>
        <taxon>Bacteria</taxon>
        <taxon>Pseudomonadati</taxon>
        <taxon>Pseudomonadota</taxon>
        <taxon>Alphaproteobacteria</taxon>
        <taxon>Parvularculales</taxon>
        <taxon>Parvularculaceae</taxon>
        <taxon>Parvularcula</taxon>
    </lineage>
</organism>
<dbReference type="InterPro" id="IPR035909">
    <property type="entry name" value="CheB_C"/>
</dbReference>
<dbReference type="PROSITE" id="PS50122">
    <property type="entry name" value="CHEB"/>
    <property type="match status" value="1"/>
</dbReference>
<evidence type="ECO:0000313" key="10">
    <source>
        <dbReference type="EMBL" id="MFC3302626.1"/>
    </source>
</evidence>
<comment type="similarity">
    <text evidence="5">Belongs to the CheB family.</text>
</comment>
<dbReference type="Pfam" id="PF00072">
    <property type="entry name" value="Response_reg"/>
    <property type="match status" value="1"/>
</dbReference>
<name>A0ABV7MB08_9PROT</name>
<feature type="active site" evidence="5 6">
    <location>
        <position position="189"/>
    </location>
</feature>
<sequence>MSSVKKSAIRVLIIDDSATMRGLMAHALQKDPGIEVVGYAGDAYGAREAIKTLNPDVVTLDIEMPRMDGLTFLEKLMRLRPLPVVVVTSKTESAEEIEVSALKLGAAHCLFKPAGAAGASLFDALPGKIREAVQQGAEEAPSDRDSSVGSEINPKKRIFLGASTGGVDALVSVLRSFPRNCPPTMIVQHMPKKFIPLFAQRLNTLCAPTVQIARGGTKIEPGRILIAPAGEHMRLSRRDPDICILEDRPPVNGFRPSVDVLFKSAAEVVGKHCVAALLTGMGRDGADGLLSIRMAGGVTLAQDEETSVVWGMPRVAYELGAVDRPLPLRKIAASLLDPCRTPALRDAS</sequence>
<dbReference type="EC" id="3.5.1.44" evidence="5"/>
<proteinExistence type="inferred from homology"/>
<comment type="caution">
    <text evidence="10">The sequence shown here is derived from an EMBL/GenBank/DDBJ whole genome shotgun (WGS) entry which is preliminary data.</text>
</comment>
<evidence type="ECO:0000256" key="5">
    <source>
        <dbReference type="HAMAP-Rule" id="MF_00099"/>
    </source>
</evidence>
<evidence type="ECO:0000256" key="1">
    <source>
        <dbReference type="ARBA" id="ARBA00022490"/>
    </source>
</evidence>
<dbReference type="CDD" id="cd16432">
    <property type="entry name" value="CheB_Rec"/>
    <property type="match status" value="1"/>
</dbReference>
<evidence type="ECO:0000259" key="9">
    <source>
        <dbReference type="PROSITE" id="PS50122"/>
    </source>
</evidence>
<keyword evidence="2 5" id="KW-0145">Chemotaxis</keyword>
<reference evidence="11" key="1">
    <citation type="journal article" date="2019" name="Int. J. Syst. Evol. Microbiol.">
        <title>The Global Catalogue of Microorganisms (GCM) 10K type strain sequencing project: providing services to taxonomists for standard genome sequencing and annotation.</title>
        <authorList>
            <consortium name="The Broad Institute Genomics Platform"/>
            <consortium name="The Broad Institute Genome Sequencing Center for Infectious Disease"/>
            <person name="Wu L."/>
            <person name="Ma J."/>
        </authorList>
    </citation>
    <scope>NUCLEOTIDE SEQUENCE [LARGE SCALE GENOMIC DNA]</scope>
    <source>
        <strain evidence="11">KCTC 22245</strain>
    </source>
</reference>
<keyword evidence="5 7" id="KW-0597">Phosphoprotein</keyword>
<feature type="active site" evidence="5 6">
    <location>
        <position position="284"/>
    </location>
</feature>
<dbReference type="SUPFAM" id="SSF52738">
    <property type="entry name" value="Methylesterase CheB, C-terminal domain"/>
    <property type="match status" value="1"/>
</dbReference>
<accession>A0ABV7MB08</accession>
<dbReference type="PIRSF" id="PIRSF000876">
    <property type="entry name" value="RR_chemtxs_CheB"/>
    <property type="match status" value="1"/>
</dbReference>
<dbReference type="Gene3D" id="3.40.50.2300">
    <property type="match status" value="1"/>
</dbReference>
<dbReference type="NCBIfam" id="NF001965">
    <property type="entry name" value="PRK00742.1"/>
    <property type="match status" value="1"/>
</dbReference>
<dbReference type="CDD" id="cd17541">
    <property type="entry name" value="REC_CheB-like"/>
    <property type="match status" value="1"/>
</dbReference>
<dbReference type="SMART" id="SM00448">
    <property type="entry name" value="REC"/>
    <property type="match status" value="1"/>
</dbReference>
<dbReference type="HAMAP" id="MF_00099">
    <property type="entry name" value="CheB_chemtxs"/>
    <property type="match status" value="1"/>
</dbReference>
<gene>
    <name evidence="5" type="primary">cheB</name>
    <name evidence="10" type="ORF">ACFONP_07760</name>
</gene>
<evidence type="ECO:0000256" key="7">
    <source>
        <dbReference type="PROSITE-ProRule" id="PRU00169"/>
    </source>
</evidence>
<keyword evidence="11" id="KW-1185">Reference proteome</keyword>
<protein>
    <recommendedName>
        <fullName evidence="5">Protein-glutamate methylesterase/protein-glutamine glutaminase</fullName>
        <ecNumber evidence="5">3.1.1.61</ecNumber>
        <ecNumber evidence="5">3.5.1.44</ecNumber>
    </recommendedName>
</protein>
<evidence type="ECO:0000256" key="6">
    <source>
        <dbReference type="PROSITE-ProRule" id="PRU00050"/>
    </source>
</evidence>
<dbReference type="InterPro" id="IPR000673">
    <property type="entry name" value="Sig_transdc_resp-reg_Me-estase"/>
</dbReference>
<comment type="domain">
    <text evidence="5">Contains a C-terminal catalytic domain, and an N-terminal region which modulates catalytic activity.</text>
</comment>
<feature type="domain" description="CheB-type methylesterase" evidence="9">
    <location>
        <begin position="151"/>
        <end position="336"/>
    </location>
</feature>
<dbReference type="EMBL" id="JBHRVA010000002">
    <property type="protein sequence ID" value="MFC3302626.1"/>
    <property type="molecule type" value="Genomic_DNA"/>
</dbReference>
<feature type="domain" description="Response regulatory" evidence="8">
    <location>
        <begin position="10"/>
        <end position="127"/>
    </location>
</feature>
<dbReference type="PROSITE" id="PS50110">
    <property type="entry name" value="RESPONSE_REGULATORY"/>
    <property type="match status" value="1"/>
</dbReference>
<keyword evidence="3 5" id="KW-0378">Hydrolase</keyword>
<dbReference type="InterPro" id="IPR001789">
    <property type="entry name" value="Sig_transdc_resp-reg_receiver"/>
</dbReference>
<evidence type="ECO:0000313" key="11">
    <source>
        <dbReference type="Proteomes" id="UP001595607"/>
    </source>
</evidence>
<evidence type="ECO:0000256" key="2">
    <source>
        <dbReference type="ARBA" id="ARBA00022500"/>
    </source>
</evidence>
<comment type="function">
    <text evidence="5">Involved in chemotaxis. Part of a chemotaxis signal transduction system that modulates chemotaxis in response to various stimuli. Catalyzes the demethylation of specific methylglutamate residues introduced into the chemoreceptors (methyl-accepting chemotaxis proteins or MCP) by CheR. Also mediates the irreversible deamidation of specific glutamine residues to glutamic acid.</text>
</comment>
<feature type="modified residue" description="4-aspartylphosphate" evidence="5 7">
    <location>
        <position position="61"/>
    </location>
</feature>
<comment type="subcellular location">
    <subcellularLocation>
        <location evidence="5">Cytoplasm</location>
    </subcellularLocation>
</comment>
<dbReference type="InterPro" id="IPR011006">
    <property type="entry name" value="CheY-like_superfamily"/>
</dbReference>
<dbReference type="PANTHER" id="PTHR42872">
    <property type="entry name" value="PROTEIN-GLUTAMATE METHYLESTERASE/PROTEIN-GLUTAMINE GLUTAMINASE"/>
    <property type="match status" value="1"/>
</dbReference>
<feature type="active site" evidence="5 6">
    <location>
        <position position="163"/>
    </location>
</feature>
<evidence type="ECO:0000259" key="8">
    <source>
        <dbReference type="PROSITE" id="PS50110"/>
    </source>
</evidence>
<keyword evidence="1 5" id="KW-0963">Cytoplasm</keyword>
<dbReference type="InterPro" id="IPR008248">
    <property type="entry name" value="CheB-like"/>
</dbReference>
<dbReference type="GO" id="GO:0008984">
    <property type="term" value="F:protein-glutamate methylesterase activity"/>
    <property type="evidence" value="ECO:0007669"/>
    <property type="project" value="UniProtKB-EC"/>
</dbReference>
<comment type="catalytic activity">
    <reaction evidence="4 5">
        <text>[protein]-L-glutamate 5-O-methyl ester + H2O = L-glutamyl-[protein] + methanol + H(+)</text>
        <dbReference type="Rhea" id="RHEA:23236"/>
        <dbReference type="Rhea" id="RHEA-COMP:10208"/>
        <dbReference type="Rhea" id="RHEA-COMP:10311"/>
        <dbReference type="ChEBI" id="CHEBI:15377"/>
        <dbReference type="ChEBI" id="CHEBI:15378"/>
        <dbReference type="ChEBI" id="CHEBI:17790"/>
        <dbReference type="ChEBI" id="CHEBI:29973"/>
        <dbReference type="ChEBI" id="CHEBI:82795"/>
        <dbReference type="EC" id="3.1.1.61"/>
    </reaction>
</comment>
<dbReference type="EC" id="3.1.1.61" evidence="5"/>
<dbReference type="Pfam" id="PF01339">
    <property type="entry name" value="CheB_methylest"/>
    <property type="match status" value="1"/>
</dbReference>
<dbReference type="Gene3D" id="3.40.50.180">
    <property type="entry name" value="Methylesterase CheB, C-terminal domain"/>
    <property type="match status" value="1"/>
</dbReference>
<evidence type="ECO:0000256" key="4">
    <source>
        <dbReference type="ARBA" id="ARBA00048267"/>
    </source>
</evidence>
<evidence type="ECO:0000256" key="3">
    <source>
        <dbReference type="ARBA" id="ARBA00022801"/>
    </source>
</evidence>
<comment type="PTM">
    <text evidence="5">Phosphorylated by CheA. Phosphorylation of the N-terminal regulatory domain activates the methylesterase activity.</text>
</comment>
<dbReference type="PANTHER" id="PTHR42872:SF6">
    <property type="entry name" value="PROTEIN-GLUTAMATE METHYLESTERASE_PROTEIN-GLUTAMINE GLUTAMINASE"/>
    <property type="match status" value="1"/>
</dbReference>
<dbReference type="Proteomes" id="UP001595607">
    <property type="component" value="Unassembled WGS sequence"/>
</dbReference>
<dbReference type="SUPFAM" id="SSF52172">
    <property type="entry name" value="CheY-like"/>
    <property type="match status" value="1"/>
</dbReference>